<dbReference type="PANTHER" id="PTHR38457">
    <property type="entry name" value="REGULATOR ABRB-RELATED"/>
    <property type="match status" value="1"/>
</dbReference>
<feature type="transmembrane region" description="Helical" evidence="1">
    <location>
        <begin position="12"/>
        <end position="30"/>
    </location>
</feature>
<feature type="transmembrane region" description="Helical" evidence="1">
    <location>
        <begin position="87"/>
        <end position="109"/>
    </location>
</feature>
<evidence type="ECO:0000313" key="3">
    <source>
        <dbReference type="Proteomes" id="UP000607796"/>
    </source>
</evidence>
<feature type="transmembrane region" description="Helical" evidence="1">
    <location>
        <begin position="154"/>
        <end position="171"/>
    </location>
</feature>
<dbReference type="Pfam" id="PF05145">
    <property type="entry name" value="AbrB"/>
    <property type="match status" value="1"/>
</dbReference>
<reference evidence="2 3" key="1">
    <citation type="journal article" date="2021" name="Int. J. Syst. Evol. Microbiol.">
        <title>Salipiger mangrovisoli sp. nov., isolated from mangrove soil and the proposal for the reclassification of Paraphaeobacter pallidus as Salipiger pallidus comb. nov.</title>
        <authorList>
            <person name="Du J."/>
            <person name="Liu Y."/>
            <person name="Pei T."/>
            <person name="Deng M.R."/>
            <person name="Zhu H."/>
        </authorList>
    </citation>
    <scope>NUCLEOTIDE SEQUENCE [LARGE SCALE GENOMIC DNA]</scope>
    <source>
        <strain evidence="2 3">6D45A</strain>
    </source>
</reference>
<dbReference type="EMBL" id="JADFFK010000039">
    <property type="protein sequence ID" value="MBE9640620.1"/>
    <property type="molecule type" value="Genomic_DNA"/>
</dbReference>
<dbReference type="Proteomes" id="UP000607796">
    <property type="component" value="Unassembled WGS sequence"/>
</dbReference>
<feature type="transmembrane region" description="Helical" evidence="1">
    <location>
        <begin position="183"/>
        <end position="203"/>
    </location>
</feature>
<keyword evidence="1" id="KW-0812">Transmembrane</keyword>
<keyword evidence="3" id="KW-1185">Reference proteome</keyword>
<feature type="transmembrane region" description="Helical" evidence="1">
    <location>
        <begin position="330"/>
        <end position="348"/>
    </location>
</feature>
<evidence type="ECO:0000256" key="1">
    <source>
        <dbReference type="SAM" id="Phobius"/>
    </source>
</evidence>
<feature type="transmembrane region" description="Helical" evidence="1">
    <location>
        <begin position="298"/>
        <end position="318"/>
    </location>
</feature>
<accession>A0ABR9XAI7</accession>
<dbReference type="PIRSF" id="PIRSF038991">
    <property type="entry name" value="Protein_AbrB"/>
    <property type="match status" value="1"/>
</dbReference>
<sequence length="350" mass="36475">MNATPSGGLRPSFAMALTIGACGGAVFTWIGMPLSWMLGAMTTAGLASILHLPVKGWARARPPMSAVIGVMLGSQFSPHTLESAALWWPALIGLAGYLVVSAVLCTLYLRRMVRLDPVTAFFSAMPGGLIDMVLLGTERGGDERTIALMHSSRIFLVVLGLPPLMTLVTGADPGARAAAWRPLANMGLADVAFFLGAIALGTALGRLARLPAPFLIGPMMVSMALHWSGTTGFTVPSAVIAVAQIVLGTTVGCRFAGTSTRRILHILLTSAGSTVILLGVALIFALALQYVIDVPVEGILLAFAPGGLAEMSLIALALNLEVSFVVVSHISRIGMVILGAGLVSRWRLAR</sequence>
<dbReference type="RefSeq" id="WP_194137886.1">
    <property type="nucleotide sequence ID" value="NZ_JADFFK010000039.1"/>
</dbReference>
<keyword evidence="1" id="KW-0472">Membrane</keyword>
<feature type="transmembrane region" description="Helical" evidence="1">
    <location>
        <begin position="263"/>
        <end position="292"/>
    </location>
</feature>
<feature type="transmembrane region" description="Helical" evidence="1">
    <location>
        <begin position="233"/>
        <end position="256"/>
    </location>
</feature>
<name>A0ABR9XAI7_9RHOB</name>
<comment type="caution">
    <text evidence="2">The sequence shown here is derived from an EMBL/GenBank/DDBJ whole genome shotgun (WGS) entry which is preliminary data.</text>
</comment>
<evidence type="ECO:0000313" key="2">
    <source>
        <dbReference type="EMBL" id="MBE9640620.1"/>
    </source>
</evidence>
<keyword evidence="1" id="KW-1133">Transmembrane helix</keyword>
<organism evidence="2 3">
    <name type="scientific">Salipiger mangrovisoli</name>
    <dbReference type="NCBI Taxonomy" id="2865933"/>
    <lineage>
        <taxon>Bacteria</taxon>
        <taxon>Pseudomonadati</taxon>
        <taxon>Pseudomonadota</taxon>
        <taxon>Alphaproteobacteria</taxon>
        <taxon>Rhodobacterales</taxon>
        <taxon>Roseobacteraceae</taxon>
        <taxon>Salipiger</taxon>
    </lineage>
</organism>
<gene>
    <name evidence="2" type="ORF">IQ782_27595</name>
</gene>
<proteinExistence type="predicted"/>
<dbReference type="PANTHER" id="PTHR38457:SF1">
    <property type="entry name" value="REGULATOR ABRB-RELATED"/>
    <property type="match status" value="1"/>
</dbReference>
<dbReference type="InterPro" id="IPR007820">
    <property type="entry name" value="AbrB_fam"/>
</dbReference>
<dbReference type="InterPro" id="IPR017516">
    <property type="entry name" value="AbrB_dup"/>
</dbReference>
<dbReference type="NCBIfam" id="TIGR03082">
    <property type="entry name" value="Gneg_AbrB_dup"/>
    <property type="match status" value="2"/>
</dbReference>
<protein>
    <submittedName>
        <fullName evidence="2">AbrB family transcriptional regulator</fullName>
    </submittedName>
</protein>